<dbReference type="AlphaFoldDB" id="A0A3S2Y780"/>
<feature type="transmembrane region" description="Helical" evidence="10">
    <location>
        <begin position="185"/>
        <end position="201"/>
    </location>
</feature>
<feature type="transmembrane region" description="Helical" evidence="10">
    <location>
        <begin position="382"/>
        <end position="403"/>
    </location>
</feature>
<feature type="domain" description="ArnT-like N-terminal" evidence="11">
    <location>
        <begin position="80"/>
        <end position="236"/>
    </location>
</feature>
<evidence type="ECO:0000256" key="3">
    <source>
        <dbReference type="ARBA" id="ARBA00007222"/>
    </source>
</evidence>
<dbReference type="GO" id="GO:0005886">
    <property type="term" value="C:plasma membrane"/>
    <property type="evidence" value="ECO:0007669"/>
    <property type="project" value="UniProtKB-SubCell"/>
</dbReference>
<dbReference type="Pfam" id="PF02366">
    <property type="entry name" value="PMT"/>
    <property type="match status" value="1"/>
</dbReference>
<dbReference type="RefSeq" id="WP_127710361.1">
    <property type="nucleotide sequence ID" value="NZ_SACO01000011.1"/>
</dbReference>
<keyword evidence="6 10" id="KW-0812">Transmembrane</keyword>
<feature type="transmembrane region" description="Helical" evidence="10">
    <location>
        <begin position="300"/>
        <end position="317"/>
    </location>
</feature>
<sequence>MIGTKARPQDPLRLQILLTLGFALLVFWHLATPAKLFFDEIHYIPAARAMLQGLPANPEHPLFAKSLMALSIRLLGDTPMAWRLPSAVMGCMGLLAFGRCLWWITGRPVAALAGMVLLASDFAWFVQSRIAMLDMVMAGFAMLALALWSGAAMDSTAHPARRILWLALGGVGFGLALGAKWSALPLWALAAFALLALRLLRPDKLNRLGWGPVLFYTIALPLIAYWLTFWPAFHHAHDAISPWDPLGWHRTMLDLQEGVIKHHPYQSVWSQWIINWRAIWYLYEFTEGAQRGVVLLGNPFSMLAGLVALVWCSWVAYAQRRVDAALVLAAYLASLGLWVVAAKPVQFYYHYLLPGTCLMAALALAVDGLWQAGQRWRREAAGIVLLSIGVMVWFYPILSAAPLSHGARSFEQWMWLDSWR</sequence>
<feature type="transmembrane region" description="Helical" evidence="10">
    <location>
        <begin position="348"/>
        <end position="370"/>
    </location>
</feature>
<dbReference type="EC" id="2.4.1.-" evidence="10"/>
<keyword evidence="4 10" id="KW-0328">Glycosyltransferase</keyword>
<name>A0A3S2Y780_9SPHN</name>
<evidence type="ECO:0000313" key="13">
    <source>
        <dbReference type="EMBL" id="RVU03858.1"/>
    </source>
</evidence>
<evidence type="ECO:0000259" key="12">
    <source>
        <dbReference type="Pfam" id="PF16192"/>
    </source>
</evidence>
<evidence type="ECO:0000256" key="10">
    <source>
        <dbReference type="RuleBase" id="RU367007"/>
    </source>
</evidence>
<dbReference type="GO" id="GO:0004169">
    <property type="term" value="F:dolichyl-phosphate-mannose-protein mannosyltransferase activity"/>
    <property type="evidence" value="ECO:0007669"/>
    <property type="project" value="UniProtKB-UniRule"/>
</dbReference>
<proteinExistence type="inferred from homology"/>
<dbReference type="PANTHER" id="PTHR10050:SF46">
    <property type="entry name" value="PROTEIN O-MANNOSYL-TRANSFERASE 2"/>
    <property type="match status" value="1"/>
</dbReference>
<evidence type="ECO:0000256" key="4">
    <source>
        <dbReference type="ARBA" id="ARBA00022676"/>
    </source>
</evidence>
<evidence type="ECO:0000313" key="14">
    <source>
        <dbReference type="Proteomes" id="UP000282837"/>
    </source>
</evidence>
<gene>
    <name evidence="13" type="ORF">EOE18_13410</name>
</gene>
<evidence type="ECO:0000256" key="5">
    <source>
        <dbReference type="ARBA" id="ARBA00022679"/>
    </source>
</evidence>
<accession>A0A3S2Y780</accession>
<feature type="transmembrane region" description="Helical" evidence="10">
    <location>
        <begin position="80"/>
        <end position="102"/>
    </location>
</feature>
<keyword evidence="10" id="KW-1003">Cell membrane</keyword>
<feature type="transmembrane region" description="Helical" evidence="10">
    <location>
        <begin position="324"/>
        <end position="342"/>
    </location>
</feature>
<keyword evidence="14" id="KW-1185">Reference proteome</keyword>
<feature type="domain" description="Protein O-mannosyl-transferase C-terminal four TM" evidence="12">
    <location>
        <begin position="249"/>
        <end position="419"/>
    </location>
</feature>
<comment type="caution">
    <text evidence="13">The sequence shown here is derived from an EMBL/GenBank/DDBJ whole genome shotgun (WGS) entry which is preliminary data.</text>
</comment>
<comment type="function">
    <text evidence="10">Protein O-mannosyltransferase that catalyzes the transfer of a single mannose residue from a polyprenol phospho-mannosyl lipidic donor to the hydroxyl group of selected serine and threonine residues in acceptor proteins.</text>
</comment>
<feature type="transmembrane region" description="Helical" evidence="10">
    <location>
        <begin position="109"/>
        <end position="126"/>
    </location>
</feature>
<comment type="pathway">
    <text evidence="2 10">Protein modification; protein glycosylation.</text>
</comment>
<feature type="transmembrane region" description="Helical" evidence="10">
    <location>
        <begin position="213"/>
        <end position="233"/>
    </location>
</feature>
<dbReference type="OrthoDB" id="9776737at2"/>
<evidence type="ECO:0000256" key="1">
    <source>
        <dbReference type="ARBA" id="ARBA00004127"/>
    </source>
</evidence>
<dbReference type="Pfam" id="PF16192">
    <property type="entry name" value="PMT_4TMC"/>
    <property type="match status" value="1"/>
</dbReference>
<dbReference type="UniPathway" id="UPA00378"/>
<organism evidence="13 14">
    <name type="scientific">Novosphingobium umbonatum</name>
    <dbReference type="NCBI Taxonomy" id="1908524"/>
    <lineage>
        <taxon>Bacteria</taxon>
        <taxon>Pseudomonadati</taxon>
        <taxon>Pseudomonadota</taxon>
        <taxon>Alphaproteobacteria</taxon>
        <taxon>Sphingomonadales</taxon>
        <taxon>Sphingomonadaceae</taxon>
        <taxon>Novosphingobium</taxon>
    </lineage>
</organism>
<dbReference type="InterPro" id="IPR027005">
    <property type="entry name" value="PMT-like"/>
</dbReference>
<keyword evidence="5 10" id="KW-0808">Transferase</keyword>
<evidence type="ECO:0000256" key="8">
    <source>
        <dbReference type="ARBA" id="ARBA00023136"/>
    </source>
</evidence>
<feature type="transmembrane region" description="Helical" evidence="10">
    <location>
        <begin position="12"/>
        <end position="31"/>
    </location>
</feature>
<dbReference type="EMBL" id="SACO01000011">
    <property type="protein sequence ID" value="RVU03858.1"/>
    <property type="molecule type" value="Genomic_DNA"/>
</dbReference>
<dbReference type="InterPro" id="IPR032421">
    <property type="entry name" value="PMT_4TMC"/>
</dbReference>
<dbReference type="GO" id="GO:0012505">
    <property type="term" value="C:endomembrane system"/>
    <property type="evidence" value="ECO:0007669"/>
    <property type="project" value="UniProtKB-SubCell"/>
</dbReference>
<evidence type="ECO:0000256" key="9">
    <source>
        <dbReference type="ARBA" id="ARBA00093617"/>
    </source>
</evidence>
<evidence type="ECO:0000259" key="11">
    <source>
        <dbReference type="Pfam" id="PF02366"/>
    </source>
</evidence>
<protein>
    <recommendedName>
        <fullName evidence="9 10">Polyprenol-phosphate-mannose--protein mannosyltransferase</fullName>
        <ecNumber evidence="10">2.4.1.-</ecNumber>
    </recommendedName>
</protein>
<evidence type="ECO:0000256" key="2">
    <source>
        <dbReference type="ARBA" id="ARBA00004922"/>
    </source>
</evidence>
<feature type="transmembrane region" description="Helical" evidence="10">
    <location>
        <begin position="163"/>
        <end position="179"/>
    </location>
</feature>
<keyword evidence="8 10" id="KW-0472">Membrane</keyword>
<dbReference type="Proteomes" id="UP000282837">
    <property type="component" value="Unassembled WGS sequence"/>
</dbReference>
<keyword evidence="7 10" id="KW-1133">Transmembrane helix</keyword>
<evidence type="ECO:0000256" key="7">
    <source>
        <dbReference type="ARBA" id="ARBA00022989"/>
    </source>
</evidence>
<dbReference type="PANTHER" id="PTHR10050">
    <property type="entry name" value="DOLICHYL-PHOSPHATE-MANNOSE--PROTEIN MANNOSYLTRANSFERASE"/>
    <property type="match status" value="1"/>
</dbReference>
<dbReference type="InterPro" id="IPR003342">
    <property type="entry name" value="ArnT-like_N"/>
</dbReference>
<feature type="transmembrane region" description="Helical" evidence="10">
    <location>
        <begin position="132"/>
        <end position="151"/>
    </location>
</feature>
<comment type="similarity">
    <text evidence="3 10">Belongs to the glycosyltransferase 39 family.</text>
</comment>
<reference evidence="13 14" key="1">
    <citation type="submission" date="2019-01" db="EMBL/GenBank/DDBJ databases">
        <authorList>
            <person name="Chen W.-M."/>
        </authorList>
    </citation>
    <scope>NUCLEOTIDE SEQUENCE [LARGE SCALE GENOMIC DNA]</scope>
    <source>
        <strain evidence="13 14">FSY-9</strain>
    </source>
</reference>
<comment type="subcellular location">
    <subcellularLocation>
        <location evidence="10">Cell membrane</location>
    </subcellularLocation>
    <subcellularLocation>
        <location evidence="1">Endomembrane system</location>
        <topology evidence="1">Multi-pass membrane protein</topology>
    </subcellularLocation>
</comment>
<evidence type="ECO:0000256" key="6">
    <source>
        <dbReference type="ARBA" id="ARBA00022692"/>
    </source>
</evidence>